<evidence type="ECO:0000259" key="1">
    <source>
        <dbReference type="PROSITE" id="PS51186"/>
    </source>
</evidence>
<dbReference type="InterPro" id="IPR016181">
    <property type="entry name" value="Acyl_CoA_acyltransferase"/>
</dbReference>
<dbReference type="Gene3D" id="3.40.630.30">
    <property type="match status" value="1"/>
</dbReference>
<name>A0A0G4K6M1_9SPIR</name>
<dbReference type="Pfam" id="PF00583">
    <property type="entry name" value="Acetyltransf_1"/>
    <property type="match status" value="1"/>
</dbReference>
<dbReference type="InterPro" id="IPR000182">
    <property type="entry name" value="GNAT_dom"/>
</dbReference>
<dbReference type="PANTHER" id="PTHR43415:SF3">
    <property type="entry name" value="GNAT-FAMILY ACETYLTRANSFERASE"/>
    <property type="match status" value="1"/>
</dbReference>
<dbReference type="CDD" id="cd04301">
    <property type="entry name" value="NAT_SF"/>
    <property type="match status" value="1"/>
</dbReference>
<keyword evidence="2" id="KW-0808">Transferase</keyword>
<keyword evidence="3" id="KW-1185">Reference proteome</keyword>
<dbReference type="GO" id="GO:0016747">
    <property type="term" value="F:acyltransferase activity, transferring groups other than amino-acyl groups"/>
    <property type="evidence" value="ECO:0007669"/>
    <property type="project" value="InterPro"/>
</dbReference>
<dbReference type="OrthoDB" id="948250at2"/>
<organism evidence="2 3">
    <name type="scientific">Brachyspira suanatina</name>
    <dbReference type="NCBI Taxonomy" id="381802"/>
    <lineage>
        <taxon>Bacteria</taxon>
        <taxon>Pseudomonadati</taxon>
        <taxon>Spirochaetota</taxon>
        <taxon>Spirochaetia</taxon>
        <taxon>Brachyspirales</taxon>
        <taxon>Brachyspiraceae</taxon>
        <taxon>Brachyspira</taxon>
    </lineage>
</organism>
<accession>A0A0G4K6M1</accession>
<gene>
    <name evidence="2" type="ORF">BRSU_1313</name>
</gene>
<dbReference type="AlphaFoldDB" id="A0A0G4K6M1"/>
<protein>
    <submittedName>
        <fullName evidence="2">Acetyltransferase</fullName>
    </submittedName>
</protein>
<dbReference type="EMBL" id="CVLB01000001">
    <property type="protein sequence ID" value="CRF33233.1"/>
    <property type="molecule type" value="Genomic_DNA"/>
</dbReference>
<proteinExistence type="predicted"/>
<evidence type="ECO:0000313" key="2">
    <source>
        <dbReference type="EMBL" id="CRF33233.1"/>
    </source>
</evidence>
<dbReference type="RefSeq" id="WP_048594443.1">
    <property type="nucleotide sequence ID" value="NZ_CVLB01000001.1"/>
</dbReference>
<feature type="domain" description="N-acetyltransferase" evidence="1">
    <location>
        <begin position="2"/>
        <end position="162"/>
    </location>
</feature>
<evidence type="ECO:0000313" key="3">
    <source>
        <dbReference type="Proteomes" id="UP000043763"/>
    </source>
</evidence>
<sequence>MCSIREAHIEDAENVVNYIVKVSDETNFMMSDSNERELDVKKEEEFLQNIQKSITTKMFLCEIDGEIIGICNLKGIDKKRVKHRVNLGISVLKKYWGNGIAKKLINYAIAYAKENSIKKIELTVRTDNERALKLYKSLGFFIEGEIKGFFCIDDVYYNCYIMGLFI</sequence>
<dbReference type="PANTHER" id="PTHR43415">
    <property type="entry name" value="SPERMIDINE N(1)-ACETYLTRANSFERASE"/>
    <property type="match status" value="1"/>
</dbReference>
<dbReference type="PROSITE" id="PS51186">
    <property type="entry name" value="GNAT"/>
    <property type="match status" value="1"/>
</dbReference>
<dbReference type="SUPFAM" id="SSF55729">
    <property type="entry name" value="Acyl-CoA N-acyltransferases (Nat)"/>
    <property type="match status" value="1"/>
</dbReference>
<reference evidence="3" key="1">
    <citation type="submission" date="2015-04" db="EMBL/GenBank/DDBJ databases">
        <authorList>
            <person name="Mushtaq Mamoona"/>
        </authorList>
    </citation>
    <scope>NUCLEOTIDE SEQUENCE [LARGE SCALE GENOMIC DNA]</scope>
    <source>
        <strain evidence="3">AN4859/03</strain>
    </source>
</reference>
<dbReference type="Proteomes" id="UP000043763">
    <property type="component" value="Unassembled WGS sequence"/>
</dbReference>